<keyword evidence="5" id="KW-1185">Reference proteome</keyword>
<protein>
    <submittedName>
        <fullName evidence="4">ACP phosphodiesterase</fullName>
    </submittedName>
</protein>
<evidence type="ECO:0000256" key="2">
    <source>
        <dbReference type="ARBA" id="ARBA00022801"/>
    </source>
</evidence>
<proteinExistence type="predicted"/>
<dbReference type="PIRSF" id="PIRSF011489">
    <property type="entry name" value="DUF479"/>
    <property type="match status" value="1"/>
</dbReference>
<keyword evidence="1" id="KW-0444">Lipid biosynthesis</keyword>
<dbReference type="InterPro" id="IPR007431">
    <property type="entry name" value="ACP_PD"/>
</dbReference>
<evidence type="ECO:0000256" key="1">
    <source>
        <dbReference type="ARBA" id="ARBA00022516"/>
    </source>
</evidence>
<keyword evidence="2" id="KW-0378">Hydrolase</keyword>
<evidence type="ECO:0000256" key="3">
    <source>
        <dbReference type="ARBA" id="ARBA00023098"/>
    </source>
</evidence>
<sequence>MNFLAHIHLSGDNEWIKIGNFMADGVRGKQYENFPMDIQKGILLHRAIDTFTDAHPVFRQSTKKLHSRYHHYAGVIVDMYYDHFLAKNWSAYSEETLESYSDRFYRSLLDNPEVLTTKTQHLLPYMIQHNWLVNYQSINGLERILSQMDQRTKNQSLMRFATEELVANYEEFESDFTLFYKEVQLFSKNKLNEL</sequence>
<accession>A0ABN6L5R0</accession>
<reference evidence="4 5" key="1">
    <citation type="journal article" date="2022" name="Int. J. Syst. Evol. Microbiol.">
        <title>Flavobacterium ammonificans sp. nov. and Flavobacterium ammoniigenes sp. nov., ammonifying bacteria isolated from surface river water.</title>
        <authorList>
            <person name="Watanabe K."/>
            <person name="Kitamura T."/>
            <person name="Ogata Y."/>
            <person name="Shindo C."/>
            <person name="Suda W."/>
        </authorList>
    </citation>
    <scope>NUCLEOTIDE SEQUENCE [LARGE SCALE GENOMIC DNA]</scope>
    <source>
        <strain evidence="4 5">GENT5</strain>
    </source>
</reference>
<dbReference type="Pfam" id="PF04336">
    <property type="entry name" value="ACP_PD"/>
    <property type="match status" value="1"/>
</dbReference>
<name>A0ABN6L5R0_9FLAO</name>
<dbReference type="PANTHER" id="PTHR38764:SF1">
    <property type="entry name" value="ACYL CARRIER PROTEIN PHOSPHODIESTERASE"/>
    <property type="match status" value="1"/>
</dbReference>
<keyword evidence="3" id="KW-0443">Lipid metabolism</keyword>
<evidence type="ECO:0000313" key="5">
    <source>
        <dbReference type="Proteomes" id="UP001319867"/>
    </source>
</evidence>
<organism evidence="4 5">
    <name type="scientific">Flavobacterium ammoniigenes</name>
    <dbReference type="NCBI Taxonomy" id="1751095"/>
    <lineage>
        <taxon>Bacteria</taxon>
        <taxon>Pseudomonadati</taxon>
        <taxon>Bacteroidota</taxon>
        <taxon>Flavobacteriia</taxon>
        <taxon>Flavobacteriales</taxon>
        <taxon>Flavobacteriaceae</taxon>
        <taxon>Flavobacterium</taxon>
    </lineage>
</organism>
<evidence type="ECO:0000313" key="4">
    <source>
        <dbReference type="EMBL" id="BDB55477.1"/>
    </source>
</evidence>
<gene>
    <name evidence="4" type="ORF">GENT5_17820</name>
</gene>
<dbReference type="EMBL" id="AP025184">
    <property type="protein sequence ID" value="BDB55477.1"/>
    <property type="molecule type" value="Genomic_DNA"/>
</dbReference>
<reference evidence="4 5" key="2">
    <citation type="journal article" date="2022" name="Microorganisms">
        <title>Complete Genome Sequences of Two Flavobacterium ammonificans Strains and a Flavobacterium ammoniigenes Strain of Ammonifying Bacterioplankton Isolated from Surface River Water.</title>
        <authorList>
            <person name="Suda W."/>
            <person name="Ogata Y."/>
            <person name="Shindo C."/>
            <person name="Watanabe K."/>
        </authorList>
    </citation>
    <scope>NUCLEOTIDE SEQUENCE [LARGE SCALE GENOMIC DNA]</scope>
    <source>
        <strain evidence="4 5">GENT5</strain>
    </source>
</reference>
<dbReference type="Proteomes" id="UP001319867">
    <property type="component" value="Chromosome"/>
</dbReference>
<dbReference type="PANTHER" id="PTHR38764">
    <property type="entry name" value="ACYL CARRIER PROTEIN PHOSPHODIESTERASE"/>
    <property type="match status" value="1"/>
</dbReference>
<dbReference type="RefSeq" id="WP_229316857.1">
    <property type="nucleotide sequence ID" value="NZ_AP025184.1"/>
</dbReference>